<evidence type="ECO:0000256" key="11">
    <source>
        <dbReference type="ARBA" id="ARBA00047475"/>
    </source>
</evidence>
<evidence type="ECO:0000256" key="2">
    <source>
        <dbReference type="ARBA" id="ARBA00009995"/>
    </source>
</evidence>
<dbReference type="CTD" id="9806881"/>
<evidence type="ECO:0000256" key="10">
    <source>
        <dbReference type="ARBA" id="ARBA00023180"/>
    </source>
</evidence>
<dbReference type="Pfam" id="PF00201">
    <property type="entry name" value="UDPGT"/>
    <property type="match status" value="1"/>
</dbReference>
<dbReference type="PANTHER" id="PTHR48043">
    <property type="entry name" value="EG:EG0003.4 PROTEIN-RELATED"/>
    <property type="match status" value="1"/>
</dbReference>
<dbReference type="SUPFAM" id="SSF53756">
    <property type="entry name" value="UDP-Glycosyltransferase/glycogen phosphorylase"/>
    <property type="match status" value="1"/>
</dbReference>
<evidence type="ECO:0000256" key="3">
    <source>
        <dbReference type="ARBA" id="ARBA00012544"/>
    </source>
</evidence>
<dbReference type="GeneID" id="9806881"/>
<evidence type="ECO:0000256" key="12">
    <source>
        <dbReference type="SAM" id="Phobius"/>
    </source>
</evidence>
<feature type="chain" id="PRO_5025424832" description="glucuronosyltransferase" evidence="13">
    <location>
        <begin position="18"/>
        <end position="535"/>
    </location>
</feature>
<keyword evidence="6 12" id="KW-0812">Transmembrane</keyword>
<dbReference type="AlphaFoldDB" id="A0A6A5H7N4"/>
<keyword evidence="10" id="KW-0325">Glycoprotein</keyword>
<dbReference type="RefSeq" id="XP_003097253.2">
    <property type="nucleotide sequence ID" value="XM_003097205.2"/>
</dbReference>
<keyword evidence="7 13" id="KW-0732">Signal</keyword>
<sequence>MLKTWLLPLLALGYVSAGDVLFIPSTLYPVHAQTMAVLAKELVEREHKVTWLEIGPKQSDVILPSEVTREFWPAQFGDRVLQDIYQYRNHSSHSELWNPSHLNENEQTTGWLASIRLCDSVLARSKSKFDRLVEKQFSTVIVDDLYNPCGVLMAGLKKSVYIYWSMTGLRTESAWANQSPSPPSYLPVAGTGLTDDLTFSERVYNVASYMKQLYIHQHIVQPRIDAVFQKYYPGVATTFDIERNASINFVNTPPIFDFSRPYMPRVNFIGAIQCRKAKELPKEFSDRISAYPDGFVVLSTGFTAQWNKSPESIRQAYLQTFKSFPNLLFIWQFDGTLQTSEIPSNLLTKSWLPLQDFLGHEKCRCHVSHGGLNSVIESVYHGVPVVGVPLTSRGYDNLLRITARDSGVMVEKAEFSARSLTRAIKEVIENEKYKKEMLIFQDMVIDVPYTELYHAAFWVEFIERHQEVPHARSGADHLNFLQYFLVDVIAFFFFVIFCTFSLIFYTIRTVYRTTRNVINGIRGVPRVVSKGKKNN</sequence>
<proteinExistence type="inferred from homology"/>
<comment type="subcellular location">
    <subcellularLocation>
        <location evidence="1">Membrane</location>
        <topology evidence="1">Single-pass membrane protein</topology>
    </subcellularLocation>
</comment>
<evidence type="ECO:0000256" key="5">
    <source>
        <dbReference type="ARBA" id="ARBA00022679"/>
    </source>
</evidence>
<protein>
    <recommendedName>
        <fullName evidence="3">glucuronosyltransferase</fullName>
        <ecNumber evidence="3">2.4.1.17</ecNumber>
    </recommendedName>
</protein>
<dbReference type="FunFam" id="3.40.50.2000:FF:000118">
    <property type="entry name" value="UDP-glucuronosyltransferase"/>
    <property type="match status" value="1"/>
</dbReference>
<dbReference type="InterPro" id="IPR050271">
    <property type="entry name" value="UDP-glycosyltransferase"/>
</dbReference>
<keyword evidence="9 12" id="KW-0472">Membrane</keyword>
<evidence type="ECO:0000313" key="15">
    <source>
        <dbReference type="Proteomes" id="UP000483820"/>
    </source>
</evidence>
<dbReference type="EMBL" id="WUAV01000002">
    <property type="protein sequence ID" value="KAF1763748.1"/>
    <property type="molecule type" value="Genomic_DNA"/>
</dbReference>
<keyword evidence="5" id="KW-0808">Transferase</keyword>
<evidence type="ECO:0000256" key="4">
    <source>
        <dbReference type="ARBA" id="ARBA00022676"/>
    </source>
</evidence>
<evidence type="ECO:0000256" key="13">
    <source>
        <dbReference type="SAM" id="SignalP"/>
    </source>
</evidence>
<dbReference type="KEGG" id="crq:GCK72_003693"/>
<comment type="caution">
    <text evidence="14">The sequence shown here is derived from an EMBL/GenBank/DDBJ whole genome shotgun (WGS) entry which is preliminary data.</text>
</comment>
<evidence type="ECO:0000256" key="6">
    <source>
        <dbReference type="ARBA" id="ARBA00022692"/>
    </source>
</evidence>
<dbReference type="GO" id="GO:0016020">
    <property type="term" value="C:membrane"/>
    <property type="evidence" value="ECO:0007669"/>
    <property type="project" value="UniProtKB-SubCell"/>
</dbReference>
<name>A0A6A5H7N4_CAERE</name>
<reference evidence="14 15" key="1">
    <citation type="submission" date="2019-12" db="EMBL/GenBank/DDBJ databases">
        <title>Chromosome-level assembly of the Caenorhabditis remanei genome.</title>
        <authorList>
            <person name="Teterina A.A."/>
            <person name="Willis J.H."/>
            <person name="Phillips P.C."/>
        </authorList>
    </citation>
    <scope>NUCLEOTIDE SEQUENCE [LARGE SCALE GENOMIC DNA]</scope>
    <source>
        <strain evidence="14 15">PX506</strain>
        <tissue evidence="14">Whole organism</tissue>
    </source>
</reference>
<keyword evidence="8 12" id="KW-1133">Transmembrane helix</keyword>
<evidence type="ECO:0000256" key="7">
    <source>
        <dbReference type="ARBA" id="ARBA00022729"/>
    </source>
</evidence>
<dbReference type="Gene3D" id="3.40.50.2000">
    <property type="entry name" value="Glycogen Phosphorylase B"/>
    <property type="match status" value="1"/>
</dbReference>
<dbReference type="EC" id="2.4.1.17" evidence="3"/>
<gene>
    <name evidence="14" type="ORF">GCK72_003693</name>
</gene>
<evidence type="ECO:0000256" key="9">
    <source>
        <dbReference type="ARBA" id="ARBA00023136"/>
    </source>
</evidence>
<dbReference type="PANTHER" id="PTHR48043:SF5">
    <property type="entry name" value="UDP-GLUCURONOSYLTRANSFERASE UGT-58-RELATED"/>
    <property type="match status" value="1"/>
</dbReference>
<dbReference type="GO" id="GO:0015020">
    <property type="term" value="F:glucuronosyltransferase activity"/>
    <property type="evidence" value="ECO:0007669"/>
    <property type="project" value="UniProtKB-EC"/>
</dbReference>
<organism evidence="14 15">
    <name type="scientific">Caenorhabditis remanei</name>
    <name type="common">Caenorhabditis vulgaris</name>
    <dbReference type="NCBI Taxonomy" id="31234"/>
    <lineage>
        <taxon>Eukaryota</taxon>
        <taxon>Metazoa</taxon>
        <taxon>Ecdysozoa</taxon>
        <taxon>Nematoda</taxon>
        <taxon>Chromadorea</taxon>
        <taxon>Rhabditida</taxon>
        <taxon>Rhabditina</taxon>
        <taxon>Rhabditomorpha</taxon>
        <taxon>Rhabditoidea</taxon>
        <taxon>Rhabditidae</taxon>
        <taxon>Peloderinae</taxon>
        <taxon>Caenorhabditis</taxon>
    </lineage>
</organism>
<dbReference type="CDD" id="cd03784">
    <property type="entry name" value="GT1_Gtf-like"/>
    <property type="match status" value="1"/>
</dbReference>
<accession>A0A6A5H7N4</accession>
<feature type="transmembrane region" description="Helical" evidence="12">
    <location>
        <begin position="480"/>
        <end position="505"/>
    </location>
</feature>
<evidence type="ECO:0000256" key="1">
    <source>
        <dbReference type="ARBA" id="ARBA00004167"/>
    </source>
</evidence>
<dbReference type="Proteomes" id="UP000483820">
    <property type="component" value="Chromosome II"/>
</dbReference>
<feature type="signal peptide" evidence="13">
    <location>
        <begin position="1"/>
        <end position="17"/>
    </location>
</feature>
<comment type="catalytic activity">
    <reaction evidence="11">
        <text>glucuronate acceptor + UDP-alpha-D-glucuronate = acceptor beta-D-glucuronoside + UDP + H(+)</text>
        <dbReference type="Rhea" id="RHEA:21032"/>
        <dbReference type="ChEBI" id="CHEBI:15378"/>
        <dbReference type="ChEBI" id="CHEBI:58052"/>
        <dbReference type="ChEBI" id="CHEBI:58223"/>
        <dbReference type="ChEBI" id="CHEBI:132367"/>
        <dbReference type="ChEBI" id="CHEBI:132368"/>
        <dbReference type="EC" id="2.4.1.17"/>
    </reaction>
</comment>
<evidence type="ECO:0000256" key="8">
    <source>
        <dbReference type="ARBA" id="ARBA00022989"/>
    </source>
</evidence>
<comment type="similarity">
    <text evidence="2">Belongs to the UDP-glycosyltransferase family.</text>
</comment>
<dbReference type="InterPro" id="IPR002213">
    <property type="entry name" value="UDP_glucos_trans"/>
</dbReference>
<keyword evidence="4" id="KW-0328">Glycosyltransferase</keyword>
<evidence type="ECO:0000313" key="14">
    <source>
        <dbReference type="EMBL" id="KAF1763748.1"/>
    </source>
</evidence>